<dbReference type="PROSITE" id="PS50103">
    <property type="entry name" value="ZF_C3H1"/>
    <property type="match status" value="2"/>
</dbReference>
<feature type="domain" description="YTH" evidence="7">
    <location>
        <begin position="154"/>
        <end position="289"/>
    </location>
</feature>
<dbReference type="CDD" id="cd21134">
    <property type="entry name" value="YTH"/>
    <property type="match status" value="1"/>
</dbReference>
<organism evidence="8 9">
    <name type="scientific">Quercus suber</name>
    <name type="common">Cork oak</name>
    <dbReference type="NCBI Taxonomy" id="58331"/>
    <lineage>
        <taxon>Eukaryota</taxon>
        <taxon>Viridiplantae</taxon>
        <taxon>Streptophyta</taxon>
        <taxon>Embryophyta</taxon>
        <taxon>Tracheophyta</taxon>
        <taxon>Spermatophyta</taxon>
        <taxon>Magnoliopsida</taxon>
        <taxon>eudicotyledons</taxon>
        <taxon>Gunneridae</taxon>
        <taxon>Pentapetalae</taxon>
        <taxon>rosids</taxon>
        <taxon>fabids</taxon>
        <taxon>Fagales</taxon>
        <taxon>Fagaceae</taxon>
        <taxon>Quercus</taxon>
    </lineage>
</organism>
<proteinExistence type="predicted"/>
<dbReference type="GO" id="GO:0008270">
    <property type="term" value="F:zinc ion binding"/>
    <property type="evidence" value="ECO:0007669"/>
    <property type="project" value="UniProtKB-KW"/>
</dbReference>
<dbReference type="FunFam" id="4.10.1000.10:FF:000017">
    <property type="entry name" value="Cleavage and polyadenylation specificity factor 30 kDa subunit"/>
    <property type="match status" value="1"/>
</dbReference>
<dbReference type="EMBL" id="PKMF04000074">
    <property type="protein sequence ID" value="KAK7852633.1"/>
    <property type="molecule type" value="Genomic_DNA"/>
</dbReference>
<evidence type="ECO:0000256" key="1">
    <source>
        <dbReference type="ARBA" id="ARBA00022723"/>
    </source>
</evidence>
<feature type="zinc finger region" description="C3H1-type" evidence="5">
    <location>
        <begin position="93"/>
        <end position="120"/>
    </location>
</feature>
<evidence type="ECO:0000256" key="4">
    <source>
        <dbReference type="ARBA" id="ARBA00022833"/>
    </source>
</evidence>
<dbReference type="GO" id="GO:0000398">
    <property type="term" value="P:mRNA splicing, via spliceosome"/>
    <property type="evidence" value="ECO:0007669"/>
    <property type="project" value="TreeGrafter"/>
</dbReference>
<evidence type="ECO:0000313" key="9">
    <source>
        <dbReference type="Proteomes" id="UP000237347"/>
    </source>
</evidence>
<keyword evidence="9" id="KW-1185">Reference proteome</keyword>
<dbReference type="PANTHER" id="PTHR12357">
    <property type="entry name" value="YTH YT521-B HOMOLOGY DOMAIN-CONTAINING"/>
    <property type="match status" value="1"/>
</dbReference>
<dbReference type="PROSITE" id="PS50882">
    <property type="entry name" value="YTH"/>
    <property type="match status" value="1"/>
</dbReference>
<evidence type="ECO:0000259" key="6">
    <source>
        <dbReference type="PROSITE" id="PS50103"/>
    </source>
</evidence>
<feature type="domain" description="C3H1-type" evidence="6">
    <location>
        <begin position="121"/>
        <end position="148"/>
    </location>
</feature>
<evidence type="ECO:0000256" key="2">
    <source>
        <dbReference type="ARBA" id="ARBA00022737"/>
    </source>
</evidence>
<dbReference type="InterPro" id="IPR000571">
    <property type="entry name" value="Znf_CCCH"/>
</dbReference>
<keyword evidence="2" id="KW-0677">Repeat</keyword>
<accession>A0AAW0LLU7</accession>
<dbReference type="InterPro" id="IPR045168">
    <property type="entry name" value="YTH_prot"/>
</dbReference>
<keyword evidence="3 5" id="KW-0863">Zinc-finger</keyword>
<dbReference type="Pfam" id="PF04146">
    <property type="entry name" value="YTH"/>
    <property type="match status" value="1"/>
</dbReference>
<keyword evidence="1 5" id="KW-0479">Metal-binding</keyword>
<dbReference type="InterPro" id="IPR007275">
    <property type="entry name" value="YTH_domain"/>
</dbReference>
<name>A0AAW0LLU7_QUESU</name>
<feature type="zinc finger region" description="C3H1-type" evidence="5">
    <location>
        <begin position="121"/>
        <end position="148"/>
    </location>
</feature>
<evidence type="ECO:0000256" key="3">
    <source>
        <dbReference type="ARBA" id="ARBA00022771"/>
    </source>
</evidence>
<dbReference type="Gene3D" id="4.10.1000.10">
    <property type="entry name" value="Zinc finger, CCCH-type"/>
    <property type="match status" value="1"/>
</dbReference>
<dbReference type="Proteomes" id="UP000237347">
    <property type="component" value="Unassembled WGS sequence"/>
</dbReference>
<dbReference type="SMART" id="SM00356">
    <property type="entry name" value="ZnF_C3H1"/>
    <property type="match status" value="2"/>
</dbReference>
<dbReference type="GO" id="GO:1990247">
    <property type="term" value="F:N6-methyladenosine-containing RNA reader activity"/>
    <property type="evidence" value="ECO:0007669"/>
    <property type="project" value="TreeGrafter"/>
</dbReference>
<dbReference type="PANTHER" id="PTHR12357:SF119">
    <property type="entry name" value="30-KDA CLEAVAGE AND POLYADENYLATION SPECIFICITY FACTOR 30"/>
    <property type="match status" value="1"/>
</dbReference>
<evidence type="ECO:0000259" key="7">
    <source>
        <dbReference type="PROSITE" id="PS50882"/>
    </source>
</evidence>
<gene>
    <name evidence="8" type="primary">CPSF30_1</name>
    <name evidence="8" type="ORF">CFP56_038573</name>
</gene>
<dbReference type="GO" id="GO:0048024">
    <property type="term" value="P:regulation of mRNA splicing, via spliceosome"/>
    <property type="evidence" value="ECO:0007669"/>
    <property type="project" value="TreeGrafter"/>
</dbReference>
<comment type="caution">
    <text evidence="8">The sequence shown here is derived from an EMBL/GenBank/DDBJ whole genome shotgun (WGS) entry which is preliminary data.</text>
</comment>
<sequence>MEDPEGVLSFDFEGGLDAGPTAATAANPAATSGPHIIQSESAAIHAANNNNNNNNNANNTNVIAVGHTAVSGGGGGGGGGEAGAGNYRPGGRSFRQTVCRHWLRSLCMKGDACGFLHQYDKSRMPVCRFFRLYGECREQDCVYKHTNEDIKECNMYFIVKSCNRENLELSVQQGVWATQRSNEAKLNEAFDSTENVILIFSVNRTRHFQGCAKMTSRIGGSVGGGNWKYAHGTAHYGRNFSVKWLKLCELSFHKTRHLRNPYNENLPVKISRDCQELEPSVGEQLASLLYLEPDSELMVCFFF</sequence>
<reference evidence="8 9" key="1">
    <citation type="journal article" date="2018" name="Sci. Data">
        <title>The draft genome sequence of cork oak.</title>
        <authorList>
            <person name="Ramos A.M."/>
            <person name="Usie A."/>
            <person name="Barbosa P."/>
            <person name="Barros P.M."/>
            <person name="Capote T."/>
            <person name="Chaves I."/>
            <person name="Simoes F."/>
            <person name="Abreu I."/>
            <person name="Carrasquinho I."/>
            <person name="Faro C."/>
            <person name="Guimaraes J.B."/>
            <person name="Mendonca D."/>
            <person name="Nobrega F."/>
            <person name="Rodrigues L."/>
            <person name="Saibo N.J.M."/>
            <person name="Varela M.C."/>
            <person name="Egas C."/>
            <person name="Matos J."/>
            <person name="Miguel C.M."/>
            <person name="Oliveira M.M."/>
            <person name="Ricardo C.P."/>
            <person name="Goncalves S."/>
        </authorList>
    </citation>
    <scope>NUCLEOTIDE SEQUENCE [LARGE SCALE GENOMIC DNA]</scope>
    <source>
        <strain evidence="9">cv. HL8</strain>
    </source>
</reference>
<evidence type="ECO:0000256" key="5">
    <source>
        <dbReference type="PROSITE-ProRule" id="PRU00723"/>
    </source>
</evidence>
<dbReference type="GO" id="GO:0003729">
    <property type="term" value="F:mRNA binding"/>
    <property type="evidence" value="ECO:0007669"/>
    <property type="project" value="TreeGrafter"/>
</dbReference>
<feature type="domain" description="C3H1-type" evidence="6">
    <location>
        <begin position="93"/>
        <end position="120"/>
    </location>
</feature>
<dbReference type="Gene3D" id="3.10.590.10">
    <property type="entry name" value="ph1033 like domains"/>
    <property type="match status" value="1"/>
</dbReference>
<evidence type="ECO:0000313" key="8">
    <source>
        <dbReference type="EMBL" id="KAK7852633.1"/>
    </source>
</evidence>
<dbReference type="InterPro" id="IPR036855">
    <property type="entry name" value="Znf_CCCH_sf"/>
</dbReference>
<dbReference type="GO" id="GO:0005654">
    <property type="term" value="C:nucleoplasm"/>
    <property type="evidence" value="ECO:0007669"/>
    <property type="project" value="TreeGrafter"/>
</dbReference>
<dbReference type="SUPFAM" id="SSF90229">
    <property type="entry name" value="CCCH zinc finger"/>
    <property type="match status" value="1"/>
</dbReference>
<keyword evidence="4 5" id="KW-0862">Zinc</keyword>
<protein>
    <submittedName>
        <fullName evidence="8">30-kDa cleavage and polyadenylation specificity factor 30</fullName>
    </submittedName>
</protein>
<dbReference type="AlphaFoldDB" id="A0AAW0LLU7"/>